<organism evidence="2 3">
    <name type="scientific">Panicum virgatum</name>
    <name type="common">Blackwell switchgrass</name>
    <dbReference type="NCBI Taxonomy" id="38727"/>
    <lineage>
        <taxon>Eukaryota</taxon>
        <taxon>Viridiplantae</taxon>
        <taxon>Streptophyta</taxon>
        <taxon>Embryophyta</taxon>
        <taxon>Tracheophyta</taxon>
        <taxon>Spermatophyta</taxon>
        <taxon>Magnoliopsida</taxon>
        <taxon>Liliopsida</taxon>
        <taxon>Poales</taxon>
        <taxon>Poaceae</taxon>
        <taxon>PACMAD clade</taxon>
        <taxon>Panicoideae</taxon>
        <taxon>Panicodae</taxon>
        <taxon>Paniceae</taxon>
        <taxon>Panicinae</taxon>
        <taxon>Panicum</taxon>
        <taxon>Panicum sect. Hiantes</taxon>
    </lineage>
</organism>
<dbReference type="AlphaFoldDB" id="A0A8T0R435"/>
<proteinExistence type="predicted"/>
<keyword evidence="3" id="KW-1185">Reference proteome</keyword>
<protein>
    <submittedName>
        <fullName evidence="2">Uncharacterized protein</fullName>
    </submittedName>
</protein>
<gene>
    <name evidence="2" type="ORF">PVAP13_6NG259600</name>
</gene>
<reference evidence="2" key="1">
    <citation type="submission" date="2020-05" db="EMBL/GenBank/DDBJ databases">
        <title>WGS assembly of Panicum virgatum.</title>
        <authorList>
            <person name="Lovell J.T."/>
            <person name="Jenkins J."/>
            <person name="Shu S."/>
            <person name="Juenger T.E."/>
            <person name="Schmutz J."/>
        </authorList>
    </citation>
    <scope>NUCLEOTIDE SEQUENCE</scope>
    <source>
        <strain evidence="2">AP13</strain>
    </source>
</reference>
<name>A0A8T0R435_PANVG</name>
<evidence type="ECO:0000313" key="3">
    <source>
        <dbReference type="Proteomes" id="UP000823388"/>
    </source>
</evidence>
<dbReference type="Proteomes" id="UP000823388">
    <property type="component" value="Chromosome 6N"/>
</dbReference>
<sequence>MSWIRELLHQAVLQVLHGVGSMSDLEAFLLLPATRRRRVRSYTRRRSPSARARRRSQSERT</sequence>
<comment type="caution">
    <text evidence="2">The sequence shown here is derived from an EMBL/GenBank/DDBJ whole genome shotgun (WGS) entry which is preliminary data.</text>
</comment>
<evidence type="ECO:0000256" key="1">
    <source>
        <dbReference type="SAM" id="MobiDB-lite"/>
    </source>
</evidence>
<evidence type="ECO:0000313" key="2">
    <source>
        <dbReference type="EMBL" id="KAG2579829.1"/>
    </source>
</evidence>
<accession>A0A8T0R435</accession>
<dbReference type="EMBL" id="CM029048">
    <property type="protein sequence ID" value="KAG2579829.1"/>
    <property type="molecule type" value="Genomic_DNA"/>
</dbReference>
<feature type="compositionally biased region" description="Basic residues" evidence="1">
    <location>
        <begin position="39"/>
        <end position="55"/>
    </location>
</feature>
<feature type="region of interest" description="Disordered" evidence="1">
    <location>
        <begin position="39"/>
        <end position="61"/>
    </location>
</feature>